<dbReference type="EMBL" id="BOOW01000009">
    <property type="protein sequence ID" value="GII91366.1"/>
    <property type="molecule type" value="Genomic_DNA"/>
</dbReference>
<organism evidence="2 3">
    <name type="scientific">Sinosporangium siamense</name>
    <dbReference type="NCBI Taxonomy" id="1367973"/>
    <lineage>
        <taxon>Bacteria</taxon>
        <taxon>Bacillati</taxon>
        <taxon>Actinomycetota</taxon>
        <taxon>Actinomycetes</taxon>
        <taxon>Streptosporangiales</taxon>
        <taxon>Streptosporangiaceae</taxon>
        <taxon>Sinosporangium</taxon>
    </lineage>
</organism>
<sequence>MSTSDPTKTYEKHMPSYSNVIVFALLLGAHLFFAMHLLDLQYPLWQAVGTPSLVVLTAGVAARLVLHGTSSFHSAATQMIMFKVGQEMLARQAATAAYQQVPTPNQGRNVM</sequence>
<name>A0A919V5Y0_9ACTN</name>
<feature type="transmembrane region" description="Helical" evidence="1">
    <location>
        <begin position="20"/>
        <end position="38"/>
    </location>
</feature>
<keyword evidence="3" id="KW-1185">Reference proteome</keyword>
<dbReference type="RefSeq" id="WP_204022713.1">
    <property type="nucleotide sequence ID" value="NZ_BOOW01000009.1"/>
</dbReference>
<dbReference type="AlphaFoldDB" id="A0A919V5Y0"/>
<evidence type="ECO:0000313" key="3">
    <source>
        <dbReference type="Proteomes" id="UP000606172"/>
    </source>
</evidence>
<reference evidence="2" key="1">
    <citation type="submission" date="2021-01" db="EMBL/GenBank/DDBJ databases">
        <title>Whole genome shotgun sequence of Sinosporangium siamense NBRC 109515.</title>
        <authorList>
            <person name="Komaki H."/>
            <person name="Tamura T."/>
        </authorList>
    </citation>
    <scope>NUCLEOTIDE SEQUENCE</scope>
    <source>
        <strain evidence="2">NBRC 109515</strain>
    </source>
</reference>
<keyword evidence="1" id="KW-1133">Transmembrane helix</keyword>
<evidence type="ECO:0000256" key="1">
    <source>
        <dbReference type="SAM" id="Phobius"/>
    </source>
</evidence>
<evidence type="ECO:0000313" key="2">
    <source>
        <dbReference type="EMBL" id="GII91366.1"/>
    </source>
</evidence>
<feature type="transmembrane region" description="Helical" evidence="1">
    <location>
        <begin position="44"/>
        <end position="66"/>
    </location>
</feature>
<protein>
    <submittedName>
        <fullName evidence="2">Uncharacterized protein</fullName>
    </submittedName>
</protein>
<gene>
    <name evidence="2" type="ORF">Ssi02_15970</name>
</gene>
<keyword evidence="1" id="KW-0812">Transmembrane</keyword>
<keyword evidence="1" id="KW-0472">Membrane</keyword>
<proteinExistence type="predicted"/>
<comment type="caution">
    <text evidence="2">The sequence shown here is derived from an EMBL/GenBank/DDBJ whole genome shotgun (WGS) entry which is preliminary data.</text>
</comment>
<accession>A0A919V5Y0</accession>
<dbReference type="Proteomes" id="UP000606172">
    <property type="component" value="Unassembled WGS sequence"/>
</dbReference>